<dbReference type="InParanoid" id="G0M7J8"/>
<sequence length="292" mass="33712">MPADCEMSVLPNRETEQSSQVHKMEKHEEVAHDAVEKKQALILTIAFRHDPNFSATKLAPYVKTIVENGKVIVDNEKMEPEFKKVKRSDSSSSTVLGYMSTGQRLVLTNCPMRSPSPISNQDTDTDIGSVDMEETSKGPTIPKSTPHTKKTPEELKECAAKIPEKLTRAERKEYRKSKNREVAVRYSRVTRKGELFNEHPEPYSERIYFNKQVKNRDLADLRDRCTPYQFAEIHGLFPKTPLRSFQHDKTDTKPTCYFVHRNEGHKLFVKYEDALEEFKEIESHSGRYSLDM</sequence>
<proteinExistence type="predicted"/>
<organism evidence="3">
    <name type="scientific">Caenorhabditis brenneri</name>
    <name type="common">Nematode worm</name>
    <dbReference type="NCBI Taxonomy" id="135651"/>
    <lineage>
        <taxon>Eukaryota</taxon>
        <taxon>Metazoa</taxon>
        <taxon>Ecdysozoa</taxon>
        <taxon>Nematoda</taxon>
        <taxon>Chromadorea</taxon>
        <taxon>Rhabditida</taxon>
        <taxon>Rhabditina</taxon>
        <taxon>Rhabditomorpha</taxon>
        <taxon>Rhabditoidea</taxon>
        <taxon>Rhabditidae</taxon>
        <taxon>Peloderinae</taxon>
        <taxon>Caenorhabditis</taxon>
    </lineage>
</organism>
<keyword evidence="3" id="KW-1185">Reference proteome</keyword>
<feature type="region of interest" description="Disordered" evidence="1">
    <location>
        <begin position="108"/>
        <end position="129"/>
    </location>
</feature>
<dbReference type="eggNOG" id="ENOG502TJ3S">
    <property type="taxonomic scope" value="Eukaryota"/>
</dbReference>
<evidence type="ECO:0000313" key="3">
    <source>
        <dbReference type="Proteomes" id="UP000008068"/>
    </source>
</evidence>
<protein>
    <submittedName>
        <fullName evidence="2">Uncharacterized protein</fullName>
    </submittedName>
</protein>
<name>G0M7J8_CAEBE</name>
<evidence type="ECO:0000313" key="2">
    <source>
        <dbReference type="EMBL" id="EGT30412.1"/>
    </source>
</evidence>
<dbReference type="AlphaFoldDB" id="G0M7J8"/>
<dbReference type="EMBL" id="GL379786">
    <property type="protein sequence ID" value="EGT30412.1"/>
    <property type="molecule type" value="Genomic_DNA"/>
</dbReference>
<dbReference type="Proteomes" id="UP000008068">
    <property type="component" value="Unassembled WGS sequence"/>
</dbReference>
<reference evidence="3" key="1">
    <citation type="submission" date="2011-07" db="EMBL/GenBank/DDBJ databases">
        <authorList>
            <consortium name="Caenorhabditis brenneri Sequencing and Analysis Consortium"/>
            <person name="Wilson R.K."/>
        </authorList>
    </citation>
    <scope>NUCLEOTIDE SEQUENCE [LARGE SCALE GENOMIC DNA]</scope>
    <source>
        <strain evidence="3">PB2801</strain>
    </source>
</reference>
<accession>G0M7J8</accession>
<gene>
    <name evidence="2" type="ORF">CAEBREN_11942</name>
</gene>
<dbReference type="OrthoDB" id="5810699at2759"/>
<evidence type="ECO:0000256" key="1">
    <source>
        <dbReference type="SAM" id="MobiDB-lite"/>
    </source>
</evidence>
<dbReference type="HOGENOM" id="CLU_953858_0_0_1"/>
<feature type="region of interest" description="Disordered" evidence="1">
    <location>
        <begin position="1"/>
        <end position="20"/>
    </location>
</feature>